<reference evidence="1 2" key="1">
    <citation type="journal article" date="2018" name="Sci. Rep.">
        <title>Comparative genomics provides insights into the lifestyle and reveals functional heterogeneity of dark septate endophytic fungi.</title>
        <authorList>
            <person name="Knapp D.G."/>
            <person name="Nemeth J.B."/>
            <person name="Barry K."/>
            <person name="Hainaut M."/>
            <person name="Henrissat B."/>
            <person name="Johnson J."/>
            <person name="Kuo A."/>
            <person name="Lim J.H.P."/>
            <person name="Lipzen A."/>
            <person name="Nolan M."/>
            <person name="Ohm R.A."/>
            <person name="Tamas L."/>
            <person name="Grigoriev I.V."/>
            <person name="Spatafora J.W."/>
            <person name="Nagy L.G."/>
            <person name="Kovacs G.M."/>
        </authorList>
    </citation>
    <scope>NUCLEOTIDE SEQUENCE [LARGE SCALE GENOMIC DNA]</scope>
    <source>
        <strain evidence="1 2">DSE2036</strain>
    </source>
</reference>
<sequence length="245" mass="28859">MAASRTGYITYPRRPMKFPKCQYQNKRCCLCQVQLYDGDLVCATRFDKSFQKIQKKSRKFQKDGWNSCCNQGCRSMKSRPPFWVLHRRCLNPFTTFIRPQDLQSVLRDSNNIHVVVEIARVIGKALYDMDTTHPPDPEICRRRILQDATKLREALSEATNFHKTMKQRYAKLKIHLKAETVDYLTRYLEEVAEKLKSAYAPARTLELGLNERHIGRKELKGLWKNANEVWKEIRSGIISRDEQRF</sequence>
<protein>
    <submittedName>
        <fullName evidence="1">Uncharacterized protein</fullName>
    </submittedName>
</protein>
<accession>A0A2V1D2I6</accession>
<name>A0A2V1D2I6_9PLEO</name>
<evidence type="ECO:0000313" key="2">
    <source>
        <dbReference type="Proteomes" id="UP000244855"/>
    </source>
</evidence>
<proteinExistence type="predicted"/>
<feature type="non-terminal residue" evidence="1">
    <location>
        <position position="245"/>
    </location>
</feature>
<dbReference type="AlphaFoldDB" id="A0A2V1D2I6"/>
<evidence type="ECO:0000313" key="1">
    <source>
        <dbReference type="EMBL" id="PVH92242.1"/>
    </source>
</evidence>
<dbReference type="EMBL" id="KZ805703">
    <property type="protein sequence ID" value="PVH92242.1"/>
    <property type="molecule type" value="Genomic_DNA"/>
</dbReference>
<organism evidence="1 2">
    <name type="scientific">Periconia macrospinosa</name>
    <dbReference type="NCBI Taxonomy" id="97972"/>
    <lineage>
        <taxon>Eukaryota</taxon>
        <taxon>Fungi</taxon>
        <taxon>Dikarya</taxon>
        <taxon>Ascomycota</taxon>
        <taxon>Pezizomycotina</taxon>
        <taxon>Dothideomycetes</taxon>
        <taxon>Pleosporomycetidae</taxon>
        <taxon>Pleosporales</taxon>
        <taxon>Massarineae</taxon>
        <taxon>Periconiaceae</taxon>
        <taxon>Periconia</taxon>
    </lineage>
</organism>
<gene>
    <name evidence="1" type="ORF">DM02DRAFT_620054</name>
</gene>
<keyword evidence="2" id="KW-1185">Reference proteome</keyword>
<dbReference type="Proteomes" id="UP000244855">
    <property type="component" value="Unassembled WGS sequence"/>
</dbReference>